<proteinExistence type="predicted"/>
<comment type="caution">
    <text evidence="2">The sequence shown here is derived from an EMBL/GenBank/DDBJ whole genome shotgun (WGS) entry which is preliminary data.</text>
</comment>
<dbReference type="RefSeq" id="WP_037500318.1">
    <property type="nucleotide sequence ID" value="NZ_JJMU01000049.1"/>
</dbReference>
<evidence type="ECO:0000313" key="3">
    <source>
        <dbReference type="Proteomes" id="UP000031802"/>
    </source>
</evidence>
<dbReference type="OrthoDB" id="1066044at2"/>
<dbReference type="STRING" id="1229276.DI53_2692"/>
<dbReference type="SUPFAM" id="SSF52540">
    <property type="entry name" value="P-loop containing nucleoside triphosphate hydrolases"/>
    <property type="match status" value="1"/>
</dbReference>
<name>A0A0B8T6A8_9SPHI</name>
<organism evidence="2 3">
    <name type="scientific">Sphingobacterium deserti</name>
    <dbReference type="NCBI Taxonomy" id="1229276"/>
    <lineage>
        <taxon>Bacteria</taxon>
        <taxon>Pseudomonadati</taxon>
        <taxon>Bacteroidota</taxon>
        <taxon>Sphingobacteriia</taxon>
        <taxon>Sphingobacteriales</taxon>
        <taxon>Sphingobacteriaceae</taxon>
        <taxon>Sphingobacterium</taxon>
    </lineage>
</organism>
<feature type="domain" description="Double-GTPase 1" evidence="1">
    <location>
        <begin position="177"/>
        <end position="294"/>
    </location>
</feature>
<dbReference type="Proteomes" id="UP000031802">
    <property type="component" value="Unassembled WGS sequence"/>
</dbReference>
<dbReference type="eggNOG" id="ENOG5033Y5D">
    <property type="taxonomic scope" value="Bacteria"/>
</dbReference>
<evidence type="ECO:0000313" key="2">
    <source>
        <dbReference type="EMBL" id="KGE13504.1"/>
    </source>
</evidence>
<dbReference type="InterPro" id="IPR045530">
    <property type="entry name" value="DO-GTPase1"/>
</dbReference>
<keyword evidence="3" id="KW-1185">Reference proteome</keyword>
<reference evidence="3" key="1">
    <citation type="submission" date="2014-04" db="EMBL/GenBank/DDBJ databases">
        <title>Whole-Genome optical mapping and complete genome sequence of Sphingobacterium deserti sp. nov., a new spaces isolated from desert in the west of China.</title>
        <authorList>
            <person name="Teng C."/>
            <person name="Zhou Z."/>
            <person name="Li X."/>
            <person name="Chen M."/>
            <person name="Lin M."/>
            <person name="Wang L."/>
            <person name="Su S."/>
            <person name="Zhang C."/>
            <person name="Zhang W."/>
        </authorList>
    </citation>
    <scope>NUCLEOTIDE SEQUENCE [LARGE SCALE GENOMIC DNA]</scope>
    <source>
        <strain evidence="3">ACCC05744</strain>
    </source>
</reference>
<dbReference type="InterPro" id="IPR027417">
    <property type="entry name" value="P-loop_NTPase"/>
</dbReference>
<dbReference type="AlphaFoldDB" id="A0A0B8T6A8"/>
<dbReference type="EMBL" id="JJMU01000049">
    <property type="protein sequence ID" value="KGE13504.1"/>
    <property type="molecule type" value="Genomic_DNA"/>
</dbReference>
<gene>
    <name evidence="2" type="ORF">DI53_2692</name>
</gene>
<sequence length="440" mass="49871">MNKHKKQHILSNCNSVPLLALDQALVQGFIAFEELEQHGLKRDKLKELQLLDDSRNGKIVLPPPIPGAPIMDFELPAMPAMPVIPGMPPLPSMTAATAPMPTSESLLEKIKNNEVSADDIKKLIADKKLTFDYLEEIGVEKRVVQALKFYSSASGITIFKKIEDLPPMESGRTDLYMVGMPFSGKSTILASLIKHANKQGILMHDSYNPDGNKYLETLKRNLDYGILPIATEKSSYNYIATSLKDPAGTTHPFNIVEVPGENYVKIFNQGVDNSEIPDFIDYVKSNNKKILIFVIDALSHDRRFEDQNLFSALDQSIAYTNIISIFKHAKVLENTDAVYFVVNKFDYIKQTRYVHDDRAESELALDYMNQEFLSLIENCKTARVNSRNQFKIKILPFSIGSLVYEKIVTRIEDKYPEELVKNMLEDSFVVKGGAFWKRFF</sequence>
<dbReference type="PATRIC" id="fig|1229276.3.peg.2774"/>
<reference evidence="2 3" key="2">
    <citation type="journal article" date="2015" name="PLoS ONE">
        <title>Whole-Genome Optical Mapping and Finished Genome Sequence of Sphingobacterium deserti sp. nov., a New Species Isolated from the Western Desert of China.</title>
        <authorList>
            <person name="Teng C."/>
            <person name="Zhou Z."/>
            <person name="Molnar I."/>
            <person name="Li X."/>
            <person name="Tang R."/>
            <person name="Chen M."/>
            <person name="Wang L."/>
            <person name="Su S."/>
            <person name="Zhang W."/>
            <person name="Lin M."/>
        </authorList>
    </citation>
    <scope>NUCLEOTIDE SEQUENCE [LARGE SCALE GENOMIC DNA]</scope>
    <source>
        <strain evidence="3">ACCC05744</strain>
    </source>
</reference>
<protein>
    <recommendedName>
        <fullName evidence="1">Double-GTPase 1 domain-containing protein</fullName>
    </recommendedName>
</protein>
<dbReference type="Pfam" id="PF19975">
    <property type="entry name" value="DO-GTPase1"/>
    <property type="match status" value="1"/>
</dbReference>
<accession>A0A0B8T6A8</accession>
<dbReference type="Gene3D" id="3.40.50.300">
    <property type="entry name" value="P-loop containing nucleotide triphosphate hydrolases"/>
    <property type="match status" value="1"/>
</dbReference>
<evidence type="ECO:0000259" key="1">
    <source>
        <dbReference type="Pfam" id="PF19975"/>
    </source>
</evidence>